<feature type="compositionally biased region" description="Polar residues" evidence="1">
    <location>
        <begin position="77"/>
        <end position="87"/>
    </location>
</feature>
<evidence type="ECO:0000313" key="2">
    <source>
        <dbReference type="EMBL" id="KAG7164773.1"/>
    </source>
</evidence>
<organism evidence="2 3">
    <name type="scientific">Homarus americanus</name>
    <name type="common">American lobster</name>
    <dbReference type="NCBI Taxonomy" id="6706"/>
    <lineage>
        <taxon>Eukaryota</taxon>
        <taxon>Metazoa</taxon>
        <taxon>Ecdysozoa</taxon>
        <taxon>Arthropoda</taxon>
        <taxon>Crustacea</taxon>
        <taxon>Multicrustacea</taxon>
        <taxon>Malacostraca</taxon>
        <taxon>Eumalacostraca</taxon>
        <taxon>Eucarida</taxon>
        <taxon>Decapoda</taxon>
        <taxon>Pleocyemata</taxon>
        <taxon>Astacidea</taxon>
        <taxon>Nephropoidea</taxon>
        <taxon>Nephropidae</taxon>
        <taxon>Homarus</taxon>
    </lineage>
</organism>
<keyword evidence="3" id="KW-1185">Reference proteome</keyword>
<feature type="region of interest" description="Disordered" evidence="1">
    <location>
        <begin position="28"/>
        <end position="87"/>
    </location>
</feature>
<accession>A0A8J5K1B8</accession>
<dbReference type="EMBL" id="JAHLQT010024959">
    <property type="protein sequence ID" value="KAG7164773.1"/>
    <property type="molecule type" value="Genomic_DNA"/>
</dbReference>
<sequence>MEIASEQFRGKPTDGVDPWMGYALAGEFYPSENTSDGDIPLPGGRPRREGYNPLCGGASATPGLHDHPRSELRQTFEVRQTPQQLRP</sequence>
<evidence type="ECO:0000256" key="1">
    <source>
        <dbReference type="SAM" id="MobiDB-lite"/>
    </source>
</evidence>
<dbReference type="AlphaFoldDB" id="A0A8J5K1B8"/>
<gene>
    <name evidence="2" type="ORF">Hamer_G005192</name>
</gene>
<comment type="caution">
    <text evidence="2">The sequence shown here is derived from an EMBL/GenBank/DDBJ whole genome shotgun (WGS) entry which is preliminary data.</text>
</comment>
<feature type="compositionally biased region" description="Basic and acidic residues" evidence="1">
    <location>
        <begin position="64"/>
        <end position="76"/>
    </location>
</feature>
<name>A0A8J5K1B8_HOMAM</name>
<dbReference type="Proteomes" id="UP000747542">
    <property type="component" value="Unassembled WGS sequence"/>
</dbReference>
<protein>
    <submittedName>
        <fullName evidence="2">Uncharacterized protein</fullName>
    </submittedName>
</protein>
<proteinExistence type="predicted"/>
<evidence type="ECO:0000313" key="3">
    <source>
        <dbReference type="Proteomes" id="UP000747542"/>
    </source>
</evidence>
<reference evidence="2" key="1">
    <citation type="journal article" date="2021" name="Sci. Adv.">
        <title>The American lobster genome reveals insights on longevity, neural, and immune adaptations.</title>
        <authorList>
            <person name="Polinski J.M."/>
            <person name="Zimin A.V."/>
            <person name="Clark K.F."/>
            <person name="Kohn A.B."/>
            <person name="Sadowski N."/>
            <person name="Timp W."/>
            <person name="Ptitsyn A."/>
            <person name="Khanna P."/>
            <person name="Romanova D.Y."/>
            <person name="Williams P."/>
            <person name="Greenwood S.J."/>
            <person name="Moroz L.L."/>
            <person name="Walt D.R."/>
            <person name="Bodnar A.G."/>
        </authorList>
    </citation>
    <scope>NUCLEOTIDE SEQUENCE</scope>
    <source>
        <strain evidence="2">GMGI-L3</strain>
    </source>
</reference>